<accession>A0ABX5VCT2</accession>
<dbReference type="InterPro" id="IPR027417">
    <property type="entry name" value="P-loop_NTPase"/>
</dbReference>
<evidence type="ECO:0000259" key="1">
    <source>
        <dbReference type="SMART" id="SM00382"/>
    </source>
</evidence>
<organism evidence="2 3">
    <name type="scientific">Caminibacter mediatlanticus TB-2</name>
    <dbReference type="NCBI Taxonomy" id="391592"/>
    <lineage>
        <taxon>Bacteria</taxon>
        <taxon>Pseudomonadati</taxon>
        <taxon>Campylobacterota</taxon>
        <taxon>Epsilonproteobacteria</taxon>
        <taxon>Nautiliales</taxon>
        <taxon>Nautiliaceae</taxon>
        <taxon>Caminibacter</taxon>
    </lineage>
</organism>
<dbReference type="PANTHER" id="PTHR37291">
    <property type="entry name" value="5-METHYLCYTOSINE-SPECIFIC RESTRICTION ENZYME B"/>
    <property type="match status" value="1"/>
</dbReference>
<dbReference type="Gene3D" id="3.40.50.300">
    <property type="entry name" value="P-loop containing nucleotide triphosphate hydrolases"/>
    <property type="match status" value="1"/>
</dbReference>
<evidence type="ECO:0000313" key="2">
    <source>
        <dbReference type="EMBL" id="QCT95025.1"/>
    </source>
</evidence>
<dbReference type="SUPFAM" id="SSF52540">
    <property type="entry name" value="P-loop containing nucleoside triphosphate hydrolases"/>
    <property type="match status" value="1"/>
</dbReference>
<reference evidence="2 3" key="1">
    <citation type="submission" date="2019-05" db="EMBL/GenBank/DDBJ databases">
        <title>A comparative analysis of the Nautiliaceae.</title>
        <authorList>
            <person name="Grosche A."/>
            <person name="Smedile F."/>
            <person name="Vetriani C."/>
        </authorList>
    </citation>
    <scope>NUCLEOTIDE SEQUENCE [LARGE SCALE GENOMIC DNA]</scope>
    <source>
        <strain evidence="2 3">TB-2</strain>
    </source>
</reference>
<dbReference type="InterPro" id="IPR011704">
    <property type="entry name" value="ATPase_dyneun-rel_AAA"/>
</dbReference>
<feature type="domain" description="AAA+ ATPase" evidence="1">
    <location>
        <begin position="212"/>
        <end position="402"/>
    </location>
</feature>
<dbReference type="SMART" id="SM00382">
    <property type="entry name" value="AAA"/>
    <property type="match status" value="1"/>
</dbReference>
<dbReference type="RefSeq" id="WP_138323680.1">
    <property type="nucleotide sequence ID" value="NZ_CP040463.1"/>
</dbReference>
<proteinExistence type="predicted"/>
<sequence>MNLSKEYIIKAIEIYEENYEKLKDKCKPKKWYFIYNYKSYPIRCIVNIAKLLSDGKDITKSNFDIDINKARELLNKYHFEIYENKTSINYIEEIYRLFKELFLKKNKNLDNLKVNEIYGYIIPKVSYKWDSEASLKDFIYGLYSMFVGKKFSRNLNNEAYKFFINKICNDFPDLCENAKLALRLHEDYIKNINKNENYLNKESFYSNKDVSYILNQILYGPPGTGKTYKTIELAVEIADKDFYEKNKDKRDEIKKRFNELKNRQISFITFHQSFSYEDFIEGIKPDLSGNQIRYKIEDGVFKRISNLAKENSDKNYVLIIDEINRGNIAKIFGELITLIEEDKRLGKKEELTTILPYSKSEFGVPSNLYIIGTMNTADRSLVYIDSALRRRFVFKKMYPKPELLGGVDGIDLKEMLEKINEKIVKFYDKDHQIGHSYFMKVKNVDDLKEVLENKILPLLEEYFFDDEEKIKDIFGEIDKDKIIENFKNANN</sequence>
<evidence type="ECO:0000313" key="3">
    <source>
        <dbReference type="Proteomes" id="UP000306825"/>
    </source>
</evidence>
<dbReference type="Pfam" id="PF07728">
    <property type="entry name" value="AAA_5"/>
    <property type="match status" value="1"/>
</dbReference>
<gene>
    <name evidence="2" type="ORF">FE773_07425</name>
</gene>
<dbReference type="PANTHER" id="PTHR37291:SF1">
    <property type="entry name" value="TYPE IV METHYL-DIRECTED RESTRICTION ENZYME ECOKMCRB SUBUNIT"/>
    <property type="match status" value="1"/>
</dbReference>
<dbReference type="EMBL" id="CP040463">
    <property type="protein sequence ID" value="QCT95025.1"/>
    <property type="molecule type" value="Genomic_DNA"/>
</dbReference>
<name>A0ABX5VCT2_9BACT</name>
<dbReference type="InterPro" id="IPR003593">
    <property type="entry name" value="AAA+_ATPase"/>
</dbReference>
<protein>
    <submittedName>
        <fullName evidence="2">AAA family ATPase</fullName>
    </submittedName>
</protein>
<keyword evidence="3" id="KW-1185">Reference proteome</keyword>
<dbReference type="InterPro" id="IPR052934">
    <property type="entry name" value="Methyl-DNA_Rec/Restrict_Enz"/>
</dbReference>
<dbReference type="Proteomes" id="UP000306825">
    <property type="component" value="Chromosome"/>
</dbReference>